<sequence length="455" mass="51820">MTLPSATQELELAKAYESKGKEDIASLQENVSMLEDAKLKLKEEVNAKGMKELCNDLEAKLKQSDDNFVKSGHVITTANLKKIELGRTLQTLSITAKEAKSQLRESETRSIAVEQRVVELEQLLNLEELKSHDYQRELREISEKFSEINGDLKKVVEEKQQLGTQLQDFESKVTQLESELGKLAVRNSELEIELKNAIEKSSEHEGRVNTIHQQSIKLENLFQTSDLKVVDAGKKVSELELLLETEKYRIKELEEQISLLENNCENVEAEASKSGKKVSKLEAELENEKQSEAENLLNILRDELNISQQKLESIKNDLKATGIREDELLNTLKLAEEKLEQQSQLLEKANARSTELESSQEPLTRDLDLKIQEAISNFTNRDTEAKVLYEKAQVLENEINSYQEQLASHMNTTTEWTENHSKVSELHSVVEARVSEAETRLEEALLKCNVKSFRS</sequence>
<gene>
    <name evidence="2" type="ORF">BUALT_Bualt03G0218700</name>
</gene>
<feature type="coiled-coil region" evidence="1">
    <location>
        <begin position="236"/>
        <end position="359"/>
    </location>
</feature>
<dbReference type="SUPFAM" id="SSF57997">
    <property type="entry name" value="Tropomyosin"/>
    <property type="match status" value="2"/>
</dbReference>
<evidence type="ECO:0000313" key="2">
    <source>
        <dbReference type="EMBL" id="KAG8387105.1"/>
    </source>
</evidence>
<dbReference type="AlphaFoldDB" id="A0AAV6Y725"/>
<accession>A0AAV6Y725</accession>
<reference evidence="2" key="1">
    <citation type="submission" date="2019-10" db="EMBL/GenBank/DDBJ databases">
        <authorList>
            <person name="Zhang R."/>
            <person name="Pan Y."/>
            <person name="Wang J."/>
            <person name="Ma R."/>
            <person name="Yu S."/>
        </authorList>
    </citation>
    <scope>NUCLEOTIDE SEQUENCE</scope>
    <source>
        <strain evidence="2">LA-IB0</strain>
        <tissue evidence="2">Leaf</tissue>
    </source>
</reference>
<dbReference type="Proteomes" id="UP000826271">
    <property type="component" value="Unassembled WGS sequence"/>
</dbReference>
<proteinExistence type="predicted"/>
<comment type="caution">
    <text evidence="2">The sequence shown here is derived from an EMBL/GenBank/DDBJ whole genome shotgun (WGS) entry which is preliminary data.</text>
</comment>
<keyword evidence="1" id="KW-0175">Coiled coil</keyword>
<dbReference type="PANTHER" id="PTHR43049">
    <property type="entry name" value="EARLY ENDOSOME ANTIGEN"/>
    <property type="match status" value="1"/>
</dbReference>
<protein>
    <submittedName>
        <fullName evidence="2">Uncharacterized protein</fullName>
    </submittedName>
</protein>
<dbReference type="PANTHER" id="PTHR43049:SF1">
    <property type="entry name" value="EARLY ENDOSOME ANTIGEN"/>
    <property type="match status" value="1"/>
</dbReference>
<dbReference type="Gene3D" id="1.20.5.170">
    <property type="match status" value="1"/>
</dbReference>
<feature type="coiled-coil region" evidence="1">
    <location>
        <begin position="385"/>
        <end position="412"/>
    </location>
</feature>
<keyword evidence="3" id="KW-1185">Reference proteome</keyword>
<evidence type="ECO:0000256" key="1">
    <source>
        <dbReference type="SAM" id="Coils"/>
    </source>
</evidence>
<dbReference type="EMBL" id="WHWC01000003">
    <property type="protein sequence ID" value="KAG8387105.1"/>
    <property type="molecule type" value="Genomic_DNA"/>
</dbReference>
<feature type="coiled-coil region" evidence="1">
    <location>
        <begin position="24"/>
        <end position="207"/>
    </location>
</feature>
<name>A0AAV6Y725_9LAMI</name>
<evidence type="ECO:0000313" key="3">
    <source>
        <dbReference type="Proteomes" id="UP000826271"/>
    </source>
</evidence>
<organism evidence="2 3">
    <name type="scientific">Buddleja alternifolia</name>
    <dbReference type="NCBI Taxonomy" id="168488"/>
    <lineage>
        <taxon>Eukaryota</taxon>
        <taxon>Viridiplantae</taxon>
        <taxon>Streptophyta</taxon>
        <taxon>Embryophyta</taxon>
        <taxon>Tracheophyta</taxon>
        <taxon>Spermatophyta</taxon>
        <taxon>Magnoliopsida</taxon>
        <taxon>eudicotyledons</taxon>
        <taxon>Gunneridae</taxon>
        <taxon>Pentapetalae</taxon>
        <taxon>asterids</taxon>
        <taxon>lamiids</taxon>
        <taxon>Lamiales</taxon>
        <taxon>Scrophulariaceae</taxon>
        <taxon>Buddlejeae</taxon>
        <taxon>Buddleja</taxon>
    </lineage>
</organism>